<keyword evidence="2" id="KW-1185">Reference proteome</keyword>
<dbReference type="Proteomes" id="UP001233314">
    <property type="component" value="Unassembled WGS sequence"/>
</dbReference>
<dbReference type="RefSeq" id="WP_305027556.1">
    <property type="nucleotide sequence ID" value="NZ_JAUQTA010000001.1"/>
</dbReference>
<dbReference type="EMBL" id="JAUQTA010000001">
    <property type="protein sequence ID" value="MDO7868179.1"/>
    <property type="molecule type" value="Genomic_DNA"/>
</dbReference>
<reference evidence="1 2" key="1">
    <citation type="submission" date="2023-07" db="EMBL/GenBank/DDBJ databases">
        <title>Nocardioides sp. nov WY-20 isolated from soil.</title>
        <authorList>
            <person name="Liu B."/>
            <person name="Wan Y."/>
        </authorList>
    </citation>
    <scope>NUCLEOTIDE SEQUENCE [LARGE SCALE GENOMIC DNA]</scope>
    <source>
        <strain evidence="1 2">WY-20</strain>
    </source>
</reference>
<proteinExistence type="predicted"/>
<protein>
    <submittedName>
        <fullName evidence="1">Uncharacterized protein</fullName>
    </submittedName>
</protein>
<accession>A0ABT9B041</accession>
<gene>
    <name evidence="1" type="ORF">Q5722_07330</name>
</gene>
<name>A0ABT9B041_9ACTN</name>
<evidence type="ECO:0000313" key="2">
    <source>
        <dbReference type="Proteomes" id="UP001233314"/>
    </source>
</evidence>
<comment type="caution">
    <text evidence="1">The sequence shown here is derived from an EMBL/GenBank/DDBJ whole genome shotgun (WGS) entry which is preliminary data.</text>
</comment>
<evidence type="ECO:0000313" key="1">
    <source>
        <dbReference type="EMBL" id="MDO7868179.1"/>
    </source>
</evidence>
<sequence length="236" mass="25267">MSDVPDVPEGKSKKRTAIEVAGEGALGAIPFVGSLLAATLSTYFSATQENRTREWMEEMAEVVQALLDRIENLEAEDLADNPAFYDAAVAAARIATSTSAAAKHAALQNALYNVGSGDGWDADKRAIFLRYVDELTPSHISLLRLVEDPPRWFERHGLSWPGGGLLSVVKAAFPAWANDEDFIDTLAADLAARGLVDALPLRAMMTDSGARAGRAKAKGREFIGFISGPFNADGCQ</sequence>
<organism evidence="1 2">
    <name type="scientific">Nocardioides jiangxiensis</name>
    <dbReference type="NCBI Taxonomy" id="3064524"/>
    <lineage>
        <taxon>Bacteria</taxon>
        <taxon>Bacillati</taxon>
        <taxon>Actinomycetota</taxon>
        <taxon>Actinomycetes</taxon>
        <taxon>Propionibacteriales</taxon>
        <taxon>Nocardioidaceae</taxon>
        <taxon>Nocardioides</taxon>
    </lineage>
</organism>